<organism evidence="1 2">
    <name type="scientific">Bifidobacterium catenulatum DSM 16992 = JCM 1194 = LMG 11043</name>
    <dbReference type="NCBI Taxonomy" id="566552"/>
    <lineage>
        <taxon>Bacteria</taxon>
        <taxon>Bacillati</taxon>
        <taxon>Actinomycetota</taxon>
        <taxon>Actinomycetes</taxon>
        <taxon>Bifidobacteriales</taxon>
        <taxon>Bifidobacteriaceae</taxon>
        <taxon>Bifidobacterium</taxon>
    </lineage>
</organism>
<name>B6XUM9_9BIFI</name>
<sequence>MTQKLGDYGNDMKICALWGLQPLRLEPPQCTNAVLTYAVLQTVS</sequence>
<accession>B6XUM9</accession>
<reference evidence="1 2" key="2">
    <citation type="submission" date="2008-10" db="EMBL/GenBank/DDBJ databases">
        <authorList>
            <person name="Fulton L."/>
            <person name="Clifton S."/>
            <person name="Fulton B."/>
            <person name="Xu J."/>
            <person name="Minx P."/>
            <person name="Pepin K.H."/>
            <person name="Johnson M."/>
            <person name="Bhonagiri V."/>
            <person name="Nash W.E."/>
            <person name="Mardis E.R."/>
            <person name="Wilson R.K."/>
        </authorList>
    </citation>
    <scope>NUCLEOTIDE SEQUENCE [LARGE SCALE GENOMIC DNA]</scope>
    <source>
        <strain evidence="1 2">DSM 16992</strain>
    </source>
</reference>
<protein>
    <submittedName>
        <fullName evidence="1">Uncharacterized protein</fullName>
    </submittedName>
</protein>
<comment type="caution">
    <text evidence="1">The sequence shown here is derived from an EMBL/GenBank/DDBJ whole genome shotgun (WGS) entry which is preliminary data.</text>
</comment>
<dbReference type="AlphaFoldDB" id="B6XUM9"/>
<reference evidence="1 2" key="1">
    <citation type="submission" date="2008-10" db="EMBL/GenBank/DDBJ databases">
        <title>Draft genome sequence of Bifidobacterium catenulatum (DSM 16992).</title>
        <authorList>
            <person name="Sudarsanam P."/>
            <person name="Ley R."/>
            <person name="Guruge J."/>
            <person name="Turnbaugh P.J."/>
            <person name="Mahowald M."/>
            <person name="Liep D."/>
            <person name="Gordon J."/>
        </authorList>
    </citation>
    <scope>NUCLEOTIDE SEQUENCE [LARGE SCALE GENOMIC DNA]</scope>
    <source>
        <strain evidence="1 2">DSM 16992</strain>
    </source>
</reference>
<dbReference type="Proteomes" id="UP000003882">
    <property type="component" value="Unassembled WGS sequence"/>
</dbReference>
<dbReference type="EMBL" id="ABXY01000011">
    <property type="protein sequence ID" value="EEB21487.1"/>
    <property type="molecule type" value="Genomic_DNA"/>
</dbReference>
<gene>
    <name evidence="1" type="ORF">BIFCAT_00443</name>
</gene>
<evidence type="ECO:0000313" key="1">
    <source>
        <dbReference type="EMBL" id="EEB21487.1"/>
    </source>
</evidence>
<proteinExistence type="predicted"/>
<evidence type="ECO:0000313" key="2">
    <source>
        <dbReference type="Proteomes" id="UP000003882"/>
    </source>
</evidence>